<organism evidence="1 2">
    <name type="scientific">Colwellia psychrerythraea</name>
    <name type="common">Vibrio psychroerythus</name>
    <dbReference type="NCBI Taxonomy" id="28229"/>
    <lineage>
        <taxon>Bacteria</taxon>
        <taxon>Pseudomonadati</taxon>
        <taxon>Pseudomonadota</taxon>
        <taxon>Gammaproteobacteria</taxon>
        <taxon>Alteromonadales</taxon>
        <taxon>Colwelliaceae</taxon>
        <taxon>Colwellia</taxon>
    </lineage>
</organism>
<evidence type="ECO:0000313" key="1">
    <source>
        <dbReference type="EMBL" id="KGJ86411.1"/>
    </source>
</evidence>
<dbReference type="RefSeq" id="WP_033096041.1">
    <property type="nucleotide sequence ID" value="NZ_JQED01000057.1"/>
</dbReference>
<protein>
    <submittedName>
        <fullName evidence="1">Uncharacterized protein</fullName>
    </submittedName>
</protein>
<gene>
    <name evidence="1" type="ORF">ND2E_0977</name>
</gene>
<dbReference type="OrthoDB" id="5918809at2"/>
<dbReference type="Proteomes" id="UP000029843">
    <property type="component" value="Unassembled WGS sequence"/>
</dbReference>
<dbReference type="EMBL" id="JQED01000057">
    <property type="protein sequence ID" value="KGJ86411.1"/>
    <property type="molecule type" value="Genomic_DNA"/>
</dbReference>
<sequence length="76" mass="8437">MKIENANQIHAALVRQGLSCRSWALLNGYNPRTVQKCIQLFAPDTGCKPKWGKISKQILSDLSKAIDFDLIGGSYD</sequence>
<dbReference type="AlphaFoldDB" id="A0A099K7R0"/>
<accession>A0A099K7R0</accession>
<dbReference type="PATRIC" id="fig|28229.4.peg.4470"/>
<reference evidence="1 2" key="1">
    <citation type="submission" date="2014-08" db="EMBL/GenBank/DDBJ databases">
        <title>Genomic and Phenotypic Diversity of Colwellia psychrerythraea strains from Disparate Marine Basins.</title>
        <authorList>
            <person name="Techtmann S.M."/>
            <person name="Stelling S.C."/>
            <person name="Utturkar S.M."/>
            <person name="Alshibli N."/>
            <person name="Harris A."/>
            <person name="Brown S.D."/>
            <person name="Hazen T.C."/>
        </authorList>
    </citation>
    <scope>NUCLEOTIDE SEQUENCE [LARGE SCALE GENOMIC DNA]</scope>
    <source>
        <strain evidence="1 2">ND2E</strain>
    </source>
</reference>
<name>A0A099K7R0_COLPS</name>
<comment type="caution">
    <text evidence="1">The sequence shown here is derived from an EMBL/GenBank/DDBJ whole genome shotgun (WGS) entry which is preliminary data.</text>
</comment>
<evidence type="ECO:0000313" key="2">
    <source>
        <dbReference type="Proteomes" id="UP000029843"/>
    </source>
</evidence>
<proteinExistence type="predicted"/>